<dbReference type="InterPro" id="IPR020288">
    <property type="entry name" value="Sheath_initiator"/>
</dbReference>
<reference evidence="1" key="1">
    <citation type="submission" date="2019-08" db="EMBL/GenBank/DDBJ databases">
        <authorList>
            <person name="Kucharzyk K."/>
            <person name="Murdoch R.W."/>
            <person name="Higgins S."/>
            <person name="Loffler F."/>
        </authorList>
    </citation>
    <scope>NUCLEOTIDE SEQUENCE</scope>
</reference>
<sequence length="142" mass="15936">MSTTLFPIFQTEASQAAVELALCREVAWDYDTNAPIWKQGSPAIVTGRAAVKVWAWKALHTPRFRYEMYTRSYGSEIEALIGQPYTDELKQAEAVRYVREALMINPYIKSVEQISVEFADGTLSISCKVNTIYGETEVSASV</sequence>
<dbReference type="Gene3D" id="3.10.450.40">
    <property type="match status" value="1"/>
</dbReference>
<evidence type="ECO:0008006" key="2">
    <source>
        <dbReference type="Google" id="ProtNLM"/>
    </source>
</evidence>
<dbReference type="AlphaFoldDB" id="A0A644X5X7"/>
<dbReference type="Pfam" id="PF10934">
    <property type="entry name" value="Sheath_initiator"/>
    <property type="match status" value="1"/>
</dbReference>
<protein>
    <recommendedName>
        <fullName evidence="2">IraD/Gp25-like domain-containing protein</fullName>
    </recommendedName>
</protein>
<proteinExistence type="predicted"/>
<accession>A0A644X5X7</accession>
<name>A0A644X5X7_9ZZZZ</name>
<evidence type="ECO:0000313" key="1">
    <source>
        <dbReference type="EMBL" id="MPM11552.1"/>
    </source>
</evidence>
<organism evidence="1">
    <name type="scientific">bioreactor metagenome</name>
    <dbReference type="NCBI Taxonomy" id="1076179"/>
    <lineage>
        <taxon>unclassified sequences</taxon>
        <taxon>metagenomes</taxon>
        <taxon>ecological metagenomes</taxon>
    </lineage>
</organism>
<dbReference type="EMBL" id="VSSQ01001845">
    <property type="protein sequence ID" value="MPM11552.1"/>
    <property type="molecule type" value="Genomic_DNA"/>
</dbReference>
<comment type="caution">
    <text evidence="1">The sequence shown here is derived from an EMBL/GenBank/DDBJ whole genome shotgun (WGS) entry which is preliminary data.</text>
</comment>
<gene>
    <name evidence="1" type="ORF">SDC9_57898</name>
</gene>